<dbReference type="InterPro" id="IPR036043">
    <property type="entry name" value="Phosphoglycerate_kinase_sf"/>
</dbReference>
<evidence type="ECO:0000256" key="3">
    <source>
        <dbReference type="ARBA" id="ARBA00022741"/>
    </source>
</evidence>
<keyword evidence="5" id="KW-0067">ATP-binding</keyword>
<organism evidence="6">
    <name type="scientific">Methanofollis liminatans</name>
    <dbReference type="NCBI Taxonomy" id="2201"/>
    <lineage>
        <taxon>Archaea</taxon>
        <taxon>Methanobacteriati</taxon>
        <taxon>Methanobacteriota</taxon>
        <taxon>Stenosarchaea group</taxon>
        <taxon>Methanomicrobia</taxon>
        <taxon>Methanomicrobiales</taxon>
        <taxon>Methanomicrobiaceae</taxon>
        <taxon>Methanofollis</taxon>
    </lineage>
</organism>
<dbReference type="EMBL" id="DSBY01000264">
    <property type="protein sequence ID" value="HDS63767.1"/>
    <property type="molecule type" value="Genomic_DNA"/>
</dbReference>
<dbReference type="GO" id="GO:0004618">
    <property type="term" value="F:phosphoglycerate kinase activity"/>
    <property type="evidence" value="ECO:0007669"/>
    <property type="project" value="UniProtKB-EC"/>
</dbReference>
<keyword evidence="3" id="KW-0547">Nucleotide-binding</keyword>
<name>A0A831PN21_9EURY</name>
<evidence type="ECO:0000256" key="4">
    <source>
        <dbReference type="ARBA" id="ARBA00022777"/>
    </source>
</evidence>
<protein>
    <recommendedName>
        <fullName evidence="1">phosphoglycerate kinase</fullName>
        <ecNumber evidence="1">2.7.2.3</ecNumber>
    </recommendedName>
</protein>
<keyword evidence="4 6" id="KW-0418">Kinase</keyword>
<evidence type="ECO:0000313" key="6">
    <source>
        <dbReference type="EMBL" id="HDS63767.1"/>
    </source>
</evidence>
<dbReference type="InterPro" id="IPR001576">
    <property type="entry name" value="Phosphoglycerate_kinase"/>
</dbReference>
<comment type="caution">
    <text evidence="6">The sequence shown here is derived from an EMBL/GenBank/DDBJ whole genome shotgun (WGS) entry which is preliminary data.</text>
</comment>
<proteinExistence type="predicted"/>
<feature type="non-terminal residue" evidence="6">
    <location>
        <position position="35"/>
    </location>
</feature>
<dbReference type="InterPro" id="IPR015911">
    <property type="entry name" value="Phosphoglycerate_kinase_CS"/>
</dbReference>
<evidence type="ECO:0000256" key="2">
    <source>
        <dbReference type="ARBA" id="ARBA00022679"/>
    </source>
</evidence>
<reference evidence="6" key="1">
    <citation type="journal article" date="2020" name="mSystems">
        <title>Genome- and Community-Level Interaction Insights into Carbon Utilization and Element Cycling Functions of Hydrothermarchaeota in Hydrothermal Sediment.</title>
        <authorList>
            <person name="Zhou Z."/>
            <person name="Liu Y."/>
            <person name="Xu W."/>
            <person name="Pan J."/>
            <person name="Luo Z.H."/>
            <person name="Li M."/>
        </authorList>
    </citation>
    <scope>NUCLEOTIDE SEQUENCE</scope>
    <source>
        <strain evidence="6">SpSt-1183</strain>
    </source>
</reference>
<sequence length="35" mass="3718">MTIGTLTDLDISGKTVLLRVDFNSPIDPASGEILD</sequence>
<dbReference type="Gene3D" id="3.40.50.1260">
    <property type="entry name" value="Phosphoglycerate kinase, N-terminal domain"/>
    <property type="match status" value="1"/>
</dbReference>
<dbReference type="SUPFAM" id="SSF53748">
    <property type="entry name" value="Phosphoglycerate kinase"/>
    <property type="match status" value="1"/>
</dbReference>
<accession>A0A831PN21</accession>
<gene>
    <name evidence="6" type="primary">pgk</name>
    <name evidence="6" type="ORF">ENN52_06560</name>
</gene>
<dbReference type="PROSITE" id="PS00111">
    <property type="entry name" value="PGLYCERATE_KINASE"/>
    <property type="match status" value="1"/>
</dbReference>
<dbReference type="EC" id="2.7.2.3" evidence="1"/>
<dbReference type="GO" id="GO:0005524">
    <property type="term" value="F:ATP binding"/>
    <property type="evidence" value="ECO:0007669"/>
    <property type="project" value="UniProtKB-KW"/>
</dbReference>
<evidence type="ECO:0000256" key="1">
    <source>
        <dbReference type="ARBA" id="ARBA00013061"/>
    </source>
</evidence>
<keyword evidence="2" id="KW-0808">Transferase</keyword>
<dbReference type="Proteomes" id="UP000885648">
    <property type="component" value="Unassembled WGS sequence"/>
</dbReference>
<dbReference type="GO" id="GO:0006096">
    <property type="term" value="P:glycolytic process"/>
    <property type="evidence" value="ECO:0007669"/>
    <property type="project" value="InterPro"/>
</dbReference>
<dbReference type="Pfam" id="PF00162">
    <property type="entry name" value="PGK"/>
    <property type="match status" value="1"/>
</dbReference>
<evidence type="ECO:0000256" key="5">
    <source>
        <dbReference type="ARBA" id="ARBA00022840"/>
    </source>
</evidence>
<dbReference type="InterPro" id="IPR015824">
    <property type="entry name" value="Phosphoglycerate_kinase_N"/>
</dbReference>
<dbReference type="AlphaFoldDB" id="A0A831PN21"/>